<dbReference type="SMART" id="SM00450">
    <property type="entry name" value="RHOD"/>
    <property type="match status" value="1"/>
</dbReference>
<evidence type="ECO:0000256" key="1">
    <source>
        <dbReference type="SAM" id="MobiDB-lite"/>
    </source>
</evidence>
<comment type="caution">
    <text evidence="3">The sequence shown here is derived from an EMBL/GenBank/DDBJ whole genome shotgun (WGS) entry which is preliminary data.</text>
</comment>
<organism evidence="3 4">
    <name type="scientific">Zalerion maritima</name>
    <dbReference type="NCBI Taxonomy" id="339359"/>
    <lineage>
        <taxon>Eukaryota</taxon>
        <taxon>Fungi</taxon>
        <taxon>Dikarya</taxon>
        <taxon>Ascomycota</taxon>
        <taxon>Pezizomycotina</taxon>
        <taxon>Sordariomycetes</taxon>
        <taxon>Lulworthiomycetidae</taxon>
        <taxon>Lulworthiales</taxon>
        <taxon>Lulworthiaceae</taxon>
        <taxon>Zalerion</taxon>
    </lineage>
</organism>
<dbReference type="CDD" id="cd01519">
    <property type="entry name" value="RHOD_HSP67B2"/>
    <property type="match status" value="1"/>
</dbReference>
<dbReference type="PANTHER" id="PTHR44086:SF10">
    <property type="entry name" value="THIOSULFATE SULFURTRANSFERASE_RHODANESE-LIKE DOMAIN-CONTAINING PROTEIN 3"/>
    <property type="match status" value="1"/>
</dbReference>
<reference evidence="3" key="1">
    <citation type="submission" date="2022-07" db="EMBL/GenBank/DDBJ databases">
        <title>Draft genome sequence of Zalerion maritima ATCC 34329, a (micro)plastics degrading marine fungus.</title>
        <authorList>
            <person name="Paco A."/>
            <person name="Goncalves M.F.M."/>
            <person name="Rocha-Santos T.A.P."/>
            <person name="Alves A."/>
        </authorList>
    </citation>
    <scope>NUCLEOTIDE SEQUENCE</scope>
    <source>
        <strain evidence="3">ATCC 34329</strain>
    </source>
</reference>
<gene>
    <name evidence="3" type="ORF">MKZ38_000338</name>
</gene>
<name>A0AAD5RSR8_9PEZI</name>
<evidence type="ECO:0000313" key="3">
    <source>
        <dbReference type="EMBL" id="KAJ2902578.1"/>
    </source>
</evidence>
<dbReference type="PANTHER" id="PTHR44086">
    <property type="entry name" value="THIOSULFATE SULFURTRANSFERASE RDL2, MITOCHONDRIAL-RELATED"/>
    <property type="match status" value="1"/>
</dbReference>
<dbReference type="AlphaFoldDB" id="A0AAD5RSR8"/>
<feature type="compositionally biased region" description="Polar residues" evidence="1">
    <location>
        <begin position="1"/>
        <end position="20"/>
    </location>
</feature>
<accession>A0AAD5RSR8</accession>
<keyword evidence="4" id="KW-1185">Reference proteome</keyword>
<dbReference type="GO" id="GO:0004792">
    <property type="term" value="F:thiosulfate-cyanide sulfurtransferase activity"/>
    <property type="evidence" value="ECO:0007669"/>
    <property type="project" value="TreeGrafter"/>
</dbReference>
<dbReference type="InterPro" id="IPR036873">
    <property type="entry name" value="Rhodanese-like_dom_sf"/>
</dbReference>
<dbReference type="EMBL" id="JAKWBI020000108">
    <property type="protein sequence ID" value="KAJ2902578.1"/>
    <property type="molecule type" value="Genomic_DNA"/>
</dbReference>
<feature type="domain" description="Rhodanese" evidence="2">
    <location>
        <begin position="55"/>
        <end position="157"/>
    </location>
</feature>
<dbReference type="Pfam" id="PF00581">
    <property type="entry name" value="Rhodanese"/>
    <property type="match status" value="1"/>
</dbReference>
<protein>
    <submittedName>
        <fullName evidence="3">Rhodanese domain containing protein</fullName>
    </submittedName>
</protein>
<dbReference type="Gene3D" id="3.40.250.10">
    <property type="entry name" value="Rhodanese-like domain"/>
    <property type="match status" value="1"/>
</dbReference>
<dbReference type="PROSITE" id="PS50206">
    <property type="entry name" value="RHODANESE_3"/>
    <property type="match status" value="1"/>
</dbReference>
<evidence type="ECO:0000313" key="4">
    <source>
        <dbReference type="Proteomes" id="UP001201980"/>
    </source>
</evidence>
<dbReference type="InterPro" id="IPR001763">
    <property type="entry name" value="Rhodanese-like_dom"/>
</dbReference>
<evidence type="ECO:0000259" key="2">
    <source>
        <dbReference type="PROSITE" id="PS50206"/>
    </source>
</evidence>
<dbReference type="GO" id="GO:0005739">
    <property type="term" value="C:mitochondrion"/>
    <property type="evidence" value="ECO:0007669"/>
    <property type="project" value="TreeGrafter"/>
</dbReference>
<sequence>MATTTAFGQNGLLNNGSRPSPTAAPKKLVHNRNLTDDQRIGKIYSFEDVKAVAGKDQNIVIVDCREPHELVELGRVPGAVNIPIDTAPDSYAISEDEFEDRFGYSRPPKDAHLVAYCRAGVRCHTAAELAKQAGFMNVNEYPGSFNDWVANGGEIERK</sequence>
<proteinExistence type="predicted"/>
<feature type="region of interest" description="Disordered" evidence="1">
    <location>
        <begin position="1"/>
        <end position="26"/>
    </location>
</feature>
<dbReference type="Proteomes" id="UP001201980">
    <property type="component" value="Unassembled WGS sequence"/>
</dbReference>
<dbReference type="SUPFAM" id="SSF52821">
    <property type="entry name" value="Rhodanese/Cell cycle control phosphatase"/>
    <property type="match status" value="1"/>
</dbReference>